<dbReference type="EMBL" id="QAAA01000021">
    <property type="protein sequence ID" value="PTN00844.1"/>
    <property type="molecule type" value="Genomic_DNA"/>
</dbReference>
<dbReference type="RefSeq" id="WP_107893380.1">
    <property type="nucleotide sequence ID" value="NZ_NHSI01000020.1"/>
</dbReference>
<dbReference type="AlphaFoldDB" id="A0A2T5BPF6"/>
<dbReference type="OrthoDB" id="6217368at2"/>
<comment type="caution">
    <text evidence="1">The sequence shown here is derived from an EMBL/GenBank/DDBJ whole genome shotgun (WGS) entry which is preliminary data.</text>
</comment>
<evidence type="ECO:0000313" key="2">
    <source>
        <dbReference type="Proteomes" id="UP000243859"/>
    </source>
</evidence>
<evidence type="ECO:0000313" key="1">
    <source>
        <dbReference type="EMBL" id="PTN00844.1"/>
    </source>
</evidence>
<dbReference type="Proteomes" id="UP000243859">
    <property type="component" value="Unassembled WGS sequence"/>
</dbReference>
<dbReference type="SUPFAM" id="SSF52540">
    <property type="entry name" value="P-loop containing nucleoside triphosphate hydrolases"/>
    <property type="match status" value="1"/>
</dbReference>
<protein>
    <recommendedName>
        <fullName evidence="3">Sulfotransferase family protein</fullName>
    </recommendedName>
</protein>
<accession>A0A2T5BPF6</accession>
<sequence>MPEAGIVHIGAPKCGSSALQRALSVAPLLHDGARHVRYVALRAERGWTRLEGEALRRAAQGSPFGYVSCPDPARVQDGAGLMRAVAATLCAGAKRGVRPILSCEGWIAHPDAFAAALRARGFPPVEAVAFLRPPVDWVNAAYWQWGVWGAPTAAAWLAGGTMPYRFGALLTRWARIPNLSLRVRPARPDAVARFAADFGLPLVGGGCNAASPAALLGFLLRNRRFRPSAHASQAEFVVQRWCPPVPGRLWALRAEDVRALRPVVAETREMLCRLLPAEDLDILMADPRWTREEPYHRAILSGISVLDDPQDLPHLHMALAEGLCAACAAAGRPVPDLPAAPSQSAPLAQWDRALAAQMAALLEADRIVRCRVAARAQPPLRRVLAAFGWQGPAVKRLDIGRPLGNQLRIKP</sequence>
<organism evidence="1 2">
    <name type="scientific">Rhodovulum imhoffii</name>
    <dbReference type="NCBI Taxonomy" id="365340"/>
    <lineage>
        <taxon>Bacteria</taxon>
        <taxon>Pseudomonadati</taxon>
        <taxon>Pseudomonadota</taxon>
        <taxon>Alphaproteobacteria</taxon>
        <taxon>Rhodobacterales</taxon>
        <taxon>Paracoccaceae</taxon>
        <taxon>Rhodovulum</taxon>
    </lineage>
</organism>
<evidence type="ECO:0008006" key="3">
    <source>
        <dbReference type="Google" id="ProtNLM"/>
    </source>
</evidence>
<reference evidence="1 2" key="1">
    <citation type="submission" date="2018-04" db="EMBL/GenBank/DDBJ databases">
        <title>Genomic Encyclopedia of Archaeal and Bacterial Type Strains, Phase II (KMG-II): from individual species to whole genera.</title>
        <authorList>
            <person name="Goeker M."/>
        </authorList>
    </citation>
    <scope>NUCLEOTIDE SEQUENCE [LARGE SCALE GENOMIC DNA]</scope>
    <source>
        <strain evidence="1 2">DSM 18064</strain>
    </source>
</reference>
<dbReference type="InterPro" id="IPR027417">
    <property type="entry name" value="P-loop_NTPase"/>
</dbReference>
<name>A0A2T5BPF6_9RHOB</name>
<proteinExistence type="predicted"/>
<keyword evidence="2" id="KW-1185">Reference proteome</keyword>
<gene>
    <name evidence="1" type="ORF">C8N32_1219</name>
</gene>